<evidence type="ECO:0000256" key="4">
    <source>
        <dbReference type="HAMAP-Rule" id="MF_00243"/>
    </source>
</evidence>
<comment type="subcellular location">
    <subcellularLocation>
        <location evidence="4">Cytoplasm</location>
    </subcellularLocation>
</comment>
<keyword evidence="2 4" id="KW-0808">Transferase</keyword>
<dbReference type="Pfam" id="PF01467">
    <property type="entry name" value="CTP_transf_like"/>
    <property type="match status" value="1"/>
</dbReference>
<keyword evidence="4" id="KW-0520">NAD</keyword>
<keyword evidence="4" id="KW-0067">ATP-binding</keyword>
<evidence type="ECO:0000256" key="1">
    <source>
        <dbReference type="ARBA" id="ARBA00010124"/>
    </source>
</evidence>
<comment type="pathway">
    <text evidence="4">Cofactor biosynthesis; NAD(+) biosynthesis; NAD(+) from nicotinamide D-ribonucleotide: step 1/1.</text>
</comment>
<dbReference type="EMBL" id="CP000852">
    <property type="protein sequence ID" value="ABW01124.1"/>
    <property type="molecule type" value="Genomic_DNA"/>
</dbReference>
<comment type="catalytic activity">
    <reaction evidence="4">
        <text>beta-nicotinamide D-ribonucleotide + ATP + H(+) = diphosphate + NAD(+)</text>
        <dbReference type="Rhea" id="RHEA:21360"/>
        <dbReference type="ChEBI" id="CHEBI:14649"/>
        <dbReference type="ChEBI" id="CHEBI:15378"/>
        <dbReference type="ChEBI" id="CHEBI:30616"/>
        <dbReference type="ChEBI" id="CHEBI:33019"/>
        <dbReference type="ChEBI" id="CHEBI:57540"/>
        <dbReference type="EC" id="2.7.7.1"/>
    </reaction>
</comment>
<keyword evidence="4" id="KW-0963">Cytoplasm</keyword>
<dbReference type="GO" id="GO:0005524">
    <property type="term" value="F:ATP binding"/>
    <property type="evidence" value="ECO:0007669"/>
    <property type="project" value="UniProtKB-KW"/>
</dbReference>
<evidence type="ECO:0000259" key="5">
    <source>
        <dbReference type="Pfam" id="PF01467"/>
    </source>
</evidence>
<dbReference type="GO" id="GO:0000309">
    <property type="term" value="F:nicotinamide-nucleotide adenylyltransferase activity"/>
    <property type="evidence" value="ECO:0007669"/>
    <property type="project" value="UniProtKB-UniRule"/>
</dbReference>
<evidence type="ECO:0000256" key="2">
    <source>
        <dbReference type="ARBA" id="ARBA00022679"/>
    </source>
</evidence>
<dbReference type="RefSeq" id="WP_012185344.1">
    <property type="nucleotide sequence ID" value="NC_009954.1"/>
</dbReference>
<dbReference type="eggNOG" id="arCOG00972">
    <property type="taxonomic scope" value="Archaea"/>
</dbReference>
<dbReference type="GO" id="GO:0005737">
    <property type="term" value="C:cytoplasm"/>
    <property type="evidence" value="ECO:0007669"/>
    <property type="project" value="UniProtKB-SubCell"/>
</dbReference>
<dbReference type="SUPFAM" id="SSF52374">
    <property type="entry name" value="Nucleotidylyl transferase"/>
    <property type="match status" value="1"/>
</dbReference>
<dbReference type="AlphaFoldDB" id="A8MAT8"/>
<dbReference type="Gene3D" id="3.40.50.620">
    <property type="entry name" value="HUPs"/>
    <property type="match status" value="1"/>
</dbReference>
<protein>
    <recommendedName>
        <fullName evidence="4">Nicotinamide-nucleotide adenylyltransferase</fullName>
        <ecNumber evidence="4">2.7.7.1</ecNumber>
    </recommendedName>
    <alternativeName>
        <fullName evidence="4">NAD(+) diphosphorylase</fullName>
    </alternativeName>
    <alternativeName>
        <fullName evidence="4">NAD(+) pyrophosphorylase</fullName>
    </alternativeName>
    <alternativeName>
        <fullName evidence="4">NMN adenylyltransferase</fullName>
    </alternativeName>
</protein>
<dbReference type="GO" id="GO:0009435">
    <property type="term" value="P:NAD+ biosynthetic process"/>
    <property type="evidence" value="ECO:0007669"/>
    <property type="project" value="UniProtKB-UniRule"/>
</dbReference>
<keyword evidence="3 4" id="KW-0548">Nucleotidyltransferase</keyword>
<evidence type="ECO:0000313" key="7">
    <source>
        <dbReference type="Proteomes" id="UP000001137"/>
    </source>
</evidence>
<dbReference type="PANTHER" id="PTHR21342:SF0">
    <property type="entry name" value="BIFUNCTIONAL NMN ADENYLYLTRANSFERASE_NUDIX HYDROLASE"/>
    <property type="match status" value="1"/>
</dbReference>
<dbReference type="HOGENOM" id="CLU_108783_0_0_2"/>
<dbReference type="STRING" id="397948.Cmaq_0276"/>
<sequence length="176" mass="20044">MRPLFIGRFQPVHLGHLSAIEWVLKQDGVDRVIVGIGSSNQSFTFKNPFTAGERIDMLTEALDSINVKYSICTIPDTGGLASIWFSYVRNYCPSFDLIYSNDEFTRLALSYWKIPVFNTPLFNKEKLSGTNIRLLMALGKKEWTSLVPEPVREFIERINGVERVRKLAVIEGVVKE</sequence>
<gene>
    <name evidence="6" type="ordered locus">Cmaq_0276</name>
</gene>
<keyword evidence="4" id="KW-0662">Pyridine nucleotide biosynthesis</keyword>
<reference evidence="6 7" key="1">
    <citation type="submission" date="2007-10" db="EMBL/GenBank/DDBJ databases">
        <title>Complete sequence of Caldivirga maquilingensis IC-167.</title>
        <authorList>
            <consortium name="US DOE Joint Genome Institute"/>
            <person name="Copeland A."/>
            <person name="Lucas S."/>
            <person name="Lapidus A."/>
            <person name="Barry K."/>
            <person name="Glavina del Rio T."/>
            <person name="Dalin E."/>
            <person name="Tice H."/>
            <person name="Pitluck S."/>
            <person name="Saunders E."/>
            <person name="Brettin T."/>
            <person name="Bruce D."/>
            <person name="Detter J.C."/>
            <person name="Han C."/>
            <person name="Schmutz J."/>
            <person name="Larimer F."/>
            <person name="Land M."/>
            <person name="Hauser L."/>
            <person name="Kyrpides N."/>
            <person name="Ivanova N."/>
            <person name="Biddle J.F."/>
            <person name="Zhang Z."/>
            <person name="Fitz-Gibbon S.T."/>
            <person name="Lowe T.M."/>
            <person name="Saltikov C."/>
            <person name="House C.H."/>
            <person name="Richardson P."/>
        </authorList>
    </citation>
    <scope>NUCLEOTIDE SEQUENCE [LARGE SCALE GENOMIC DNA]</scope>
    <source>
        <strain evidence="7">ATCC 700844 / DSM 13496 / JCM 10307 / IC-167</strain>
    </source>
</reference>
<dbReference type="KEGG" id="cma:Cmaq_0276"/>
<evidence type="ECO:0000313" key="6">
    <source>
        <dbReference type="EMBL" id="ABW01124.1"/>
    </source>
</evidence>
<evidence type="ECO:0000256" key="3">
    <source>
        <dbReference type="ARBA" id="ARBA00022695"/>
    </source>
</evidence>
<dbReference type="InterPro" id="IPR014729">
    <property type="entry name" value="Rossmann-like_a/b/a_fold"/>
</dbReference>
<keyword evidence="7" id="KW-1185">Reference proteome</keyword>
<dbReference type="NCBIfam" id="TIGR00125">
    <property type="entry name" value="cyt_tran_rel"/>
    <property type="match status" value="1"/>
</dbReference>
<comment type="similarity">
    <text evidence="1 4">Belongs to the archaeal NMN adenylyltransferase family.</text>
</comment>
<dbReference type="NCBIfam" id="NF002243">
    <property type="entry name" value="PRK01153.1"/>
    <property type="match status" value="1"/>
</dbReference>
<dbReference type="GeneID" id="5709771"/>
<dbReference type="Proteomes" id="UP000001137">
    <property type="component" value="Chromosome"/>
</dbReference>
<name>A8MAT8_CALMQ</name>
<dbReference type="InterPro" id="IPR004821">
    <property type="entry name" value="Cyt_trans-like"/>
</dbReference>
<dbReference type="EC" id="2.7.7.1" evidence="4"/>
<organism evidence="6 7">
    <name type="scientific">Caldivirga maquilingensis (strain ATCC 700844 / DSM 13496 / JCM 10307 / IC-167)</name>
    <dbReference type="NCBI Taxonomy" id="397948"/>
    <lineage>
        <taxon>Archaea</taxon>
        <taxon>Thermoproteota</taxon>
        <taxon>Thermoprotei</taxon>
        <taxon>Thermoproteales</taxon>
        <taxon>Thermoproteaceae</taxon>
        <taxon>Caldivirga</taxon>
    </lineage>
</organism>
<dbReference type="UniPathway" id="UPA00253">
    <property type="reaction ID" value="UER00600"/>
</dbReference>
<dbReference type="InterPro" id="IPR006418">
    <property type="entry name" value="NMN_Atrans_arc"/>
</dbReference>
<feature type="domain" description="Cytidyltransferase-like" evidence="5">
    <location>
        <begin position="4"/>
        <end position="67"/>
    </location>
</feature>
<accession>A8MAT8</accession>
<proteinExistence type="inferred from homology"/>
<dbReference type="PANTHER" id="PTHR21342">
    <property type="entry name" value="PHOSPHOPANTETHEINE ADENYLYLTRANSFERASE"/>
    <property type="match status" value="1"/>
</dbReference>
<dbReference type="OrthoDB" id="264480at2157"/>
<dbReference type="HAMAP" id="MF_00243">
    <property type="entry name" value="NMN_adenylyltr"/>
    <property type="match status" value="1"/>
</dbReference>
<keyword evidence="4" id="KW-0547">Nucleotide-binding</keyword>